<gene>
    <name evidence="2" type="ORF">NSCI0253_LOCUS31348</name>
</gene>
<protein>
    <submittedName>
        <fullName evidence="2">Uncharacterized protein</fullName>
    </submittedName>
</protein>
<dbReference type="AlphaFoldDB" id="A0A7S1FCF3"/>
<organism evidence="2">
    <name type="scientific">Noctiluca scintillans</name>
    <name type="common">Sea sparkle</name>
    <name type="synonym">Red tide dinoflagellate</name>
    <dbReference type="NCBI Taxonomy" id="2966"/>
    <lineage>
        <taxon>Eukaryota</taxon>
        <taxon>Sar</taxon>
        <taxon>Alveolata</taxon>
        <taxon>Dinophyceae</taxon>
        <taxon>Noctilucales</taxon>
        <taxon>Noctilucaceae</taxon>
        <taxon>Noctiluca</taxon>
    </lineage>
</organism>
<dbReference type="EMBL" id="HBFQ01044256">
    <property type="protein sequence ID" value="CAD8856996.1"/>
    <property type="molecule type" value="Transcribed_RNA"/>
</dbReference>
<evidence type="ECO:0000313" key="2">
    <source>
        <dbReference type="EMBL" id="CAD8856996.1"/>
    </source>
</evidence>
<accession>A0A7S1FCF3</accession>
<feature type="compositionally biased region" description="Low complexity" evidence="1">
    <location>
        <begin position="14"/>
        <end position="24"/>
    </location>
</feature>
<sequence>MPRRSDSRRRSRSGRSPSRGSPSRSPRRRSRSRSPEKPERGDGLGIAEVVDGAPRPSTGEPTWRTEILMPQGSGGYNYAGKVRTMCIRGPTRVDKEQAKRDAERLQKAADGGDAKTVKAAANEMLRGGDRVP</sequence>
<feature type="region of interest" description="Disordered" evidence="1">
    <location>
        <begin position="1"/>
        <end position="75"/>
    </location>
</feature>
<reference evidence="2" key="1">
    <citation type="submission" date="2021-01" db="EMBL/GenBank/DDBJ databases">
        <authorList>
            <person name="Corre E."/>
            <person name="Pelletier E."/>
            <person name="Niang G."/>
            <person name="Scheremetjew M."/>
            <person name="Finn R."/>
            <person name="Kale V."/>
            <person name="Holt S."/>
            <person name="Cochrane G."/>
            <person name="Meng A."/>
            <person name="Brown T."/>
            <person name="Cohen L."/>
        </authorList>
    </citation>
    <scope>NUCLEOTIDE SEQUENCE</scope>
</reference>
<proteinExistence type="predicted"/>
<feature type="compositionally biased region" description="Basic residues" evidence="1">
    <location>
        <begin position="1"/>
        <end position="13"/>
    </location>
</feature>
<feature type="compositionally biased region" description="Basic and acidic residues" evidence="1">
    <location>
        <begin position="33"/>
        <end position="42"/>
    </location>
</feature>
<evidence type="ECO:0000256" key="1">
    <source>
        <dbReference type="SAM" id="MobiDB-lite"/>
    </source>
</evidence>
<name>A0A7S1FCF3_NOCSC</name>